<dbReference type="PANTHER" id="PTHR18849">
    <property type="entry name" value="LEUCINE RICH REPEAT PROTEIN"/>
    <property type="match status" value="1"/>
</dbReference>
<keyword evidence="1" id="KW-0433">Leucine-rich repeat</keyword>
<dbReference type="Proteomes" id="UP000192220">
    <property type="component" value="Unplaced"/>
</dbReference>
<dbReference type="Gene3D" id="3.80.10.10">
    <property type="entry name" value="Ribonuclease Inhibitor"/>
    <property type="match status" value="2"/>
</dbReference>
<evidence type="ECO:0000256" key="1">
    <source>
        <dbReference type="ARBA" id="ARBA00022614"/>
    </source>
</evidence>
<gene>
    <name evidence="4 5" type="primary">tbcel</name>
</gene>
<dbReference type="CTD" id="100332392"/>
<dbReference type="PANTHER" id="PTHR18849:SF0">
    <property type="entry name" value="CILIA- AND FLAGELLA-ASSOCIATED PROTEIN 410-RELATED"/>
    <property type="match status" value="1"/>
</dbReference>
<organism evidence="3 4">
    <name type="scientific">Austrofundulus limnaeus</name>
    <name type="common">Annual killifish</name>
    <dbReference type="NCBI Taxonomy" id="52670"/>
    <lineage>
        <taxon>Eukaryota</taxon>
        <taxon>Metazoa</taxon>
        <taxon>Chordata</taxon>
        <taxon>Craniata</taxon>
        <taxon>Vertebrata</taxon>
        <taxon>Euteleostomi</taxon>
        <taxon>Actinopterygii</taxon>
        <taxon>Neopterygii</taxon>
        <taxon>Teleostei</taxon>
        <taxon>Neoteleostei</taxon>
        <taxon>Acanthomorphata</taxon>
        <taxon>Ovalentaria</taxon>
        <taxon>Atherinomorphae</taxon>
        <taxon>Cyprinodontiformes</taxon>
        <taxon>Rivulidae</taxon>
        <taxon>Austrofundulus</taxon>
    </lineage>
</organism>
<dbReference type="InterPro" id="IPR032675">
    <property type="entry name" value="LRR_dom_sf"/>
</dbReference>
<dbReference type="KEGG" id="alim:106514615"/>
<reference evidence="4 5" key="1">
    <citation type="submission" date="2025-04" db="UniProtKB">
        <authorList>
            <consortium name="RefSeq"/>
        </authorList>
    </citation>
    <scope>IDENTIFICATION</scope>
    <source>
        <strain evidence="4 5">Quisiro</strain>
        <tissue evidence="4 5">Liver</tissue>
    </source>
</reference>
<name>A0A2I4AVA7_AUSLI</name>
<keyword evidence="3" id="KW-1185">Reference proteome</keyword>
<evidence type="ECO:0000256" key="2">
    <source>
        <dbReference type="ARBA" id="ARBA00022737"/>
    </source>
</evidence>
<dbReference type="SUPFAM" id="SSF54236">
    <property type="entry name" value="Ubiquitin-like"/>
    <property type="match status" value="1"/>
</dbReference>
<dbReference type="RefSeq" id="XP_013859426.1">
    <property type="nucleotide sequence ID" value="XM_014003972.1"/>
</dbReference>
<evidence type="ECO:0000313" key="5">
    <source>
        <dbReference type="RefSeq" id="XP_013859426.1"/>
    </source>
</evidence>
<dbReference type="STRING" id="52670.A0A2I4AVA7"/>
<evidence type="ECO:0000313" key="4">
    <source>
        <dbReference type="RefSeq" id="XP_013859425.1"/>
    </source>
</evidence>
<dbReference type="FunFam" id="3.80.10.10:FF:000145">
    <property type="entry name" value="Tubulin-specific chaperone cofactor E-like protein"/>
    <property type="match status" value="1"/>
</dbReference>
<dbReference type="AlphaFoldDB" id="A0A2I4AVA7"/>
<keyword evidence="2" id="KW-0677">Repeat</keyword>
<accession>A0A2I4AVA7</accession>
<protein>
    <submittedName>
        <fullName evidence="4 5">Tubulin-specific chaperone cofactor E-like protein</fullName>
    </submittedName>
</protein>
<sequence>MDSSDEEEVRTFVQVVSEKYNPENFPYGQGVVVLASPTGSPIKDRLFLPSALVLNDCGIRKAGNRSDIAAFCGHVLELDLSYNQLNDWGEIGTIVSSIPRLNFLNLSMNPLSGVQLQPSMADVFSRVRRLVLINTQVSWDTVHTLTRHTPQLKELFLCLNGYNTVSESQTSCPSLSLLQITDNQLQDWAEVRKFGRLYPGLSTLVLAKNSVNSVEDTKETLEHLFPNLRSINLNNSGLSKWEDIERLNFFPKLEEVKAQGIPLLQSYSSQERRSLLLAQLPSVMFLNGSAVSDGEREDAERFFIRYYQDCPEQERPQRYQVLVSKYGQLAPLAEVDLTPRSTVVDVRWGDRVEPISLRLEQTVGDLKKHLKALLQLPTNGIRLFHIDREMCSVRGPEELKCGFRALHSYGIRDGDEILVVPRVKDRCSSSDL</sequence>
<dbReference type="RefSeq" id="XP_013859425.1">
    <property type="nucleotide sequence ID" value="XM_014003971.1"/>
</dbReference>
<dbReference type="GeneID" id="106514615"/>
<dbReference type="InterPro" id="IPR029071">
    <property type="entry name" value="Ubiquitin-like_domsf"/>
</dbReference>
<proteinExistence type="predicted"/>
<evidence type="ECO:0000313" key="3">
    <source>
        <dbReference type="Proteomes" id="UP000192220"/>
    </source>
</evidence>
<dbReference type="Gene3D" id="3.10.20.90">
    <property type="entry name" value="Phosphatidylinositol 3-kinase Catalytic Subunit, Chain A, domain 1"/>
    <property type="match status" value="1"/>
</dbReference>
<dbReference type="OrthoDB" id="5855206at2759"/>
<dbReference type="SUPFAM" id="SSF52058">
    <property type="entry name" value="L domain-like"/>
    <property type="match status" value="1"/>
</dbReference>